<dbReference type="RefSeq" id="WP_038062285.1">
    <property type="nucleotide sequence ID" value="NZ_JPSL02000036.1"/>
</dbReference>
<dbReference type="InterPro" id="IPR035906">
    <property type="entry name" value="MetI-like_sf"/>
</dbReference>
<dbReference type="GO" id="GO:0005886">
    <property type="term" value="C:plasma membrane"/>
    <property type="evidence" value="ECO:0007669"/>
    <property type="project" value="UniProtKB-SubCell"/>
</dbReference>
<name>A0A0A2WRV7_THEFI</name>
<evidence type="ECO:0000259" key="8">
    <source>
        <dbReference type="PROSITE" id="PS50928"/>
    </source>
</evidence>
<keyword evidence="6 7" id="KW-0472">Membrane</keyword>
<accession>A0A0A2WRV7</accession>
<dbReference type="SUPFAM" id="SSF161098">
    <property type="entry name" value="MetI-like"/>
    <property type="match status" value="1"/>
</dbReference>
<dbReference type="Proteomes" id="UP000030364">
    <property type="component" value="Unassembled WGS sequence"/>
</dbReference>
<evidence type="ECO:0000256" key="2">
    <source>
        <dbReference type="ARBA" id="ARBA00022448"/>
    </source>
</evidence>
<evidence type="ECO:0000256" key="4">
    <source>
        <dbReference type="ARBA" id="ARBA00022692"/>
    </source>
</evidence>
<feature type="transmembrane region" description="Helical" evidence="7">
    <location>
        <begin position="70"/>
        <end position="94"/>
    </location>
</feature>
<evidence type="ECO:0000256" key="3">
    <source>
        <dbReference type="ARBA" id="ARBA00022475"/>
    </source>
</evidence>
<dbReference type="PATRIC" id="fig|276.5.peg.653"/>
<keyword evidence="2 7" id="KW-0813">Transport</keyword>
<dbReference type="PROSITE" id="PS50928">
    <property type="entry name" value="ABC_TM1"/>
    <property type="match status" value="1"/>
</dbReference>
<organism evidence="9 10">
    <name type="scientific">Thermus filiformis</name>
    <dbReference type="NCBI Taxonomy" id="276"/>
    <lineage>
        <taxon>Bacteria</taxon>
        <taxon>Thermotogati</taxon>
        <taxon>Deinococcota</taxon>
        <taxon>Deinococci</taxon>
        <taxon>Thermales</taxon>
        <taxon>Thermaceae</taxon>
        <taxon>Thermus</taxon>
    </lineage>
</organism>
<feature type="domain" description="ABC transmembrane type-1" evidence="8">
    <location>
        <begin position="71"/>
        <end position="260"/>
    </location>
</feature>
<comment type="similarity">
    <text evidence="7">Belongs to the binding-protein-dependent transport system permease family.</text>
</comment>
<reference evidence="9 10" key="1">
    <citation type="journal article" date="2015" name="Genome Announc.">
        <title>Draft Genome Sequence of the Thermophile Thermus filiformis ATCC 43280, Producer of Carotenoid-(Di)glucoside-Branched Fatty Acid (Di)esters and Source of Hyperthermostable Enzymes of Biotechnological Interest.</title>
        <authorList>
            <person name="Mandelli F."/>
            <person name="Oliveira Ramires B."/>
            <person name="Couger M.B."/>
            <person name="Paixao D.A."/>
            <person name="Camilo C.M."/>
            <person name="Polikarpov I."/>
            <person name="Prade R."/>
            <person name="Riano-Pachon D.M."/>
            <person name="Squina F.M."/>
        </authorList>
    </citation>
    <scope>NUCLEOTIDE SEQUENCE [LARGE SCALE GENOMIC DNA]</scope>
    <source>
        <strain evidence="9 10">ATCC 43280</strain>
    </source>
</reference>
<comment type="subcellular location">
    <subcellularLocation>
        <location evidence="1 7">Cell membrane</location>
        <topology evidence="1 7">Multi-pass membrane protein</topology>
    </subcellularLocation>
</comment>
<comment type="caution">
    <text evidence="9">The sequence shown here is derived from an EMBL/GenBank/DDBJ whole genome shotgun (WGS) entry which is preliminary data.</text>
</comment>
<keyword evidence="10" id="KW-1185">Reference proteome</keyword>
<dbReference type="PANTHER" id="PTHR43744:SF12">
    <property type="entry name" value="ABC TRANSPORTER PERMEASE PROTEIN MG189-RELATED"/>
    <property type="match status" value="1"/>
</dbReference>
<feature type="transmembrane region" description="Helical" evidence="7">
    <location>
        <begin position="106"/>
        <end position="127"/>
    </location>
</feature>
<feature type="transmembrane region" description="Helical" evidence="7">
    <location>
        <begin position="239"/>
        <end position="260"/>
    </location>
</feature>
<dbReference type="Pfam" id="PF00528">
    <property type="entry name" value="BPD_transp_1"/>
    <property type="match status" value="1"/>
</dbReference>
<feature type="transmembrane region" description="Helical" evidence="7">
    <location>
        <begin position="12"/>
        <end position="32"/>
    </location>
</feature>
<evidence type="ECO:0000256" key="7">
    <source>
        <dbReference type="RuleBase" id="RU363032"/>
    </source>
</evidence>
<dbReference type="CDD" id="cd06261">
    <property type="entry name" value="TM_PBP2"/>
    <property type="match status" value="1"/>
</dbReference>
<dbReference type="PANTHER" id="PTHR43744">
    <property type="entry name" value="ABC TRANSPORTER PERMEASE PROTEIN MG189-RELATED-RELATED"/>
    <property type="match status" value="1"/>
</dbReference>
<evidence type="ECO:0000313" key="10">
    <source>
        <dbReference type="Proteomes" id="UP000030364"/>
    </source>
</evidence>
<dbReference type="AlphaFoldDB" id="A0A0A2WRV7"/>
<dbReference type="InterPro" id="IPR000515">
    <property type="entry name" value="MetI-like"/>
</dbReference>
<protein>
    <submittedName>
        <fullName evidence="9">Sugar ABC transporter permease</fullName>
    </submittedName>
</protein>
<evidence type="ECO:0000256" key="6">
    <source>
        <dbReference type="ARBA" id="ARBA00023136"/>
    </source>
</evidence>
<gene>
    <name evidence="9" type="ORF">THFILI_02100</name>
</gene>
<evidence type="ECO:0000256" key="1">
    <source>
        <dbReference type="ARBA" id="ARBA00004651"/>
    </source>
</evidence>
<dbReference type="OrthoDB" id="26902at2"/>
<keyword evidence="3" id="KW-1003">Cell membrane</keyword>
<dbReference type="Gene3D" id="1.10.3720.10">
    <property type="entry name" value="MetI-like"/>
    <property type="match status" value="1"/>
</dbReference>
<feature type="transmembrane region" description="Helical" evidence="7">
    <location>
        <begin position="189"/>
        <end position="214"/>
    </location>
</feature>
<proteinExistence type="inferred from homology"/>
<dbReference type="GO" id="GO:0055085">
    <property type="term" value="P:transmembrane transport"/>
    <property type="evidence" value="ECO:0007669"/>
    <property type="project" value="InterPro"/>
</dbReference>
<feature type="transmembrane region" description="Helical" evidence="7">
    <location>
        <begin position="139"/>
        <end position="156"/>
    </location>
</feature>
<sequence length="275" mass="30885">MRLLGKLWDGLVYLLLWAGGLTMLVPFFWMVATSLKAPGSVFDLPVELWPRELHLENYHRVLTAVPFGRWYLNSLIVALGLTFLNLTSGAMGGYAFARFRFRGQGALFLLFLATLMIPVHVLIIPLFILMRNLGWVDTYYALILPGLFDAFAIFLMRQHFLQLPRELEEAAIVDGATPWQIYWRVALPLAAPALATLGTFTFLAGWNSFLWPLIVTNSLEMRTLTVGLAVFQGQFSTEWTVLMAGLTLGTLPPILVFLLAQRYFIQGLTLGSLKG</sequence>
<evidence type="ECO:0000256" key="5">
    <source>
        <dbReference type="ARBA" id="ARBA00022989"/>
    </source>
</evidence>
<dbReference type="STRING" id="276.THFILI_02100"/>
<keyword evidence="5 7" id="KW-1133">Transmembrane helix</keyword>
<dbReference type="EMBL" id="JPSL02000036">
    <property type="protein sequence ID" value="KGQ22543.1"/>
    <property type="molecule type" value="Genomic_DNA"/>
</dbReference>
<keyword evidence="4 7" id="KW-0812">Transmembrane</keyword>
<evidence type="ECO:0000313" key="9">
    <source>
        <dbReference type="EMBL" id="KGQ22543.1"/>
    </source>
</evidence>